<evidence type="ECO:0000313" key="2">
    <source>
        <dbReference type="EMBL" id="MBP2319622.1"/>
    </source>
</evidence>
<keyword evidence="3" id="KW-1185">Reference proteome</keyword>
<dbReference type="Proteomes" id="UP001519332">
    <property type="component" value="Unassembled WGS sequence"/>
</dbReference>
<dbReference type="Pfam" id="PF01609">
    <property type="entry name" value="DDE_Tnp_1"/>
    <property type="match status" value="1"/>
</dbReference>
<sequence>MTKNLNTLLTALYVLVDDHVVPARTGRGHRPDLTDSELICLAVAQIMLGYRNERRWVRHVHATPELIGMFPYMLSQSGYHRRLKTAQPLLCKTIITLAACCPSWFDDMWITDATPVPCGMSRETVKRSDLAGHANYGYCASHSRWYWGLKLYLVCAGDGMPIMWCLADPKIGEREVLAALLDNNHHLIRESQILVADKGFSGKPFKKLTESMGIRLLRPDRKDETYRNGSLGGVRQRIESVNQTLKGQLDLERHGGRTPLGVFTRVAQRLLAMAAGIWHNWMTGLTSKRSLTAFDH</sequence>
<comment type="caution">
    <text evidence="2">The sequence shown here is derived from an EMBL/GenBank/DDBJ whole genome shotgun (WGS) entry which is preliminary data.</text>
</comment>
<name>A0ABS4T5A2_9PSEU</name>
<dbReference type="RefSeq" id="WP_209633100.1">
    <property type="nucleotide sequence ID" value="NZ_JAGINW010000001.1"/>
</dbReference>
<gene>
    <name evidence="2" type="ORF">JOF56_000007</name>
</gene>
<dbReference type="NCBIfam" id="NF033520">
    <property type="entry name" value="transpos_IS982"/>
    <property type="match status" value="1"/>
</dbReference>
<protein>
    <recommendedName>
        <fullName evidence="1">Transposase IS4-like domain-containing protein</fullName>
    </recommendedName>
</protein>
<organism evidence="2 3">
    <name type="scientific">Kibdelosporangium banguiense</name>
    <dbReference type="NCBI Taxonomy" id="1365924"/>
    <lineage>
        <taxon>Bacteria</taxon>
        <taxon>Bacillati</taxon>
        <taxon>Actinomycetota</taxon>
        <taxon>Actinomycetes</taxon>
        <taxon>Pseudonocardiales</taxon>
        <taxon>Pseudonocardiaceae</taxon>
        <taxon>Kibdelosporangium</taxon>
    </lineage>
</organism>
<dbReference type="EMBL" id="JAGINW010000001">
    <property type="protein sequence ID" value="MBP2319622.1"/>
    <property type="molecule type" value="Genomic_DNA"/>
</dbReference>
<feature type="domain" description="Transposase IS4-like" evidence="1">
    <location>
        <begin position="110"/>
        <end position="272"/>
    </location>
</feature>
<proteinExistence type="predicted"/>
<evidence type="ECO:0000313" key="3">
    <source>
        <dbReference type="Proteomes" id="UP001519332"/>
    </source>
</evidence>
<accession>A0ABS4T5A2</accession>
<reference evidence="2 3" key="1">
    <citation type="submission" date="2021-03" db="EMBL/GenBank/DDBJ databases">
        <title>Sequencing the genomes of 1000 actinobacteria strains.</title>
        <authorList>
            <person name="Klenk H.-P."/>
        </authorList>
    </citation>
    <scope>NUCLEOTIDE SEQUENCE [LARGE SCALE GENOMIC DNA]</scope>
    <source>
        <strain evidence="2 3">DSM 46670</strain>
    </source>
</reference>
<dbReference type="InterPro" id="IPR002559">
    <property type="entry name" value="Transposase_11"/>
</dbReference>
<evidence type="ECO:0000259" key="1">
    <source>
        <dbReference type="Pfam" id="PF01609"/>
    </source>
</evidence>